<dbReference type="InterPro" id="IPR001806">
    <property type="entry name" value="Small_GTPase"/>
</dbReference>
<dbReference type="RefSeq" id="XP_002678448.1">
    <property type="nucleotide sequence ID" value="XM_002678402.1"/>
</dbReference>
<dbReference type="STRING" id="5762.D2VC82"/>
<dbReference type="VEuPathDB" id="AmoebaDB:NAEGRDRAFT_88116"/>
<feature type="domain" description="F-box" evidence="3">
    <location>
        <begin position="4"/>
        <end position="64"/>
    </location>
</feature>
<dbReference type="AlphaFoldDB" id="D2VC82"/>
<dbReference type="GO" id="GO:0007165">
    <property type="term" value="P:signal transduction"/>
    <property type="evidence" value="ECO:0007669"/>
    <property type="project" value="InterPro"/>
</dbReference>
<dbReference type="GeneID" id="8849198"/>
<proteinExistence type="predicted"/>
<dbReference type="PRINTS" id="PR00449">
    <property type="entry name" value="RASTRNSFRMNG"/>
</dbReference>
<dbReference type="InterPro" id="IPR020849">
    <property type="entry name" value="Small_GTPase_Ras-type"/>
</dbReference>
<dbReference type="SMART" id="SM00175">
    <property type="entry name" value="RAB"/>
    <property type="match status" value="1"/>
</dbReference>
<protein>
    <submittedName>
        <fullName evidence="4">Ras family small GTPase (RAP-1)</fullName>
    </submittedName>
</protein>
<dbReference type="PROSITE" id="PS50181">
    <property type="entry name" value="FBOX"/>
    <property type="match status" value="1"/>
</dbReference>
<dbReference type="Proteomes" id="UP000006671">
    <property type="component" value="Unassembled WGS sequence"/>
</dbReference>
<dbReference type="GO" id="GO:0003924">
    <property type="term" value="F:GTPase activity"/>
    <property type="evidence" value="ECO:0007669"/>
    <property type="project" value="InterPro"/>
</dbReference>
<keyword evidence="2" id="KW-0342">GTP-binding</keyword>
<dbReference type="InterPro" id="IPR027417">
    <property type="entry name" value="P-loop_NTPase"/>
</dbReference>
<dbReference type="PROSITE" id="PS51421">
    <property type="entry name" value="RAS"/>
    <property type="match status" value="1"/>
</dbReference>
<dbReference type="KEGG" id="ngr:NAEGRDRAFT_88116"/>
<name>D2VC82_NAEGR</name>
<dbReference type="SUPFAM" id="SSF52540">
    <property type="entry name" value="P-loop containing nucleoside triphosphate hydrolases"/>
    <property type="match status" value="1"/>
</dbReference>
<dbReference type="SMART" id="SM00173">
    <property type="entry name" value="RAS"/>
    <property type="match status" value="1"/>
</dbReference>
<gene>
    <name evidence="4" type="ORF">NAEGRDRAFT_88116</name>
</gene>
<organism evidence="5">
    <name type="scientific">Naegleria gruberi</name>
    <name type="common">Amoeba</name>
    <dbReference type="NCBI Taxonomy" id="5762"/>
    <lineage>
        <taxon>Eukaryota</taxon>
        <taxon>Discoba</taxon>
        <taxon>Heterolobosea</taxon>
        <taxon>Tetramitia</taxon>
        <taxon>Eutetramitia</taxon>
        <taxon>Vahlkampfiidae</taxon>
        <taxon>Naegleria</taxon>
    </lineage>
</organism>
<evidence type="ECO:0000313" key="4">
    <source>
        <dbReference type="EMBL" id="EFC45704.1"/>
    </source>
</evidence>
<evidence type="ECO:0000256" key="1">
    <source>
        <dbReference type="ARBA" id="ARBA00022741"/>
    </source>
</evidence>
<dbReference type="EMBL" id="GG738862">
    <property type="protein sequence ID" value="EFC45704.1"/>
    <property type="molecule type" value="Genomic_DNA"/>
</dbReference>
<dbReference type="InParanoid" id="D2VC82"/>
<evidence type="ECO:0000313" key="5">
    <source>
        <dbReference type="Proteomes" id="UP000006671"/>
    </source>
</evidence>
<evidence type="ECO:0000259" key="3">
    <source>
        <dbReference type="PROSITE" id="PS50181"/>
    </source>
</evidence>
<dbReference type="eggNOG" id="KOG0395">
    <property type="taxonomic scope" value="Eukaryota"/>
</dbReference>
<accession>D2VC82</accession>
<dbReference type="GO" id="GO:0016020">
    <property type="term" value="C:membrane"/>
    <property type="evidence" value="ECO:0007669"/>
    <property type="project" value="InterPro"/>
</dbReference>
<dbReference type="Pfam" id="PF00071">
    <property type="entry name" value="Ras"/>
    <property type="match status" value="1"/>
</dbReference>
<reference evidence="4 5" key="1">
    <citation type="journal article" date="2010" name="Cell">
        <title>The genome of Naegleria gruberi illuminates early eukaryotic versatility.</title>
        <authorList>
            <person name="Fritz-Laylin L.K."/>
            <person name="Prochnik S.E."/>
            <person name="Ginger M.L."/>
            <person name="Dacks J.B."/>
            <person name="Carpenter M.L."/>
            <person name="Field M.C."/>
            <person name="Kuo A."/>
            <person name="Paredez A."/>
            <person name="Chapman J."/>
            <person name="Pham J."/>
            <person name="Shu S."/>
            <person name="Neupane R."/>
            <person name="Cipriano M."/>
            <person name="Mancuso J."/>
            <person name="Tu H."/>
            <person name="Salamov A."/>
            <person name="Lindquist E."/>
            <person name="Shapiro H."/>
            <person name="Lucas S."/>
            <person name="Grigoriev I.V."/>
            <person name="Cande W.Z."/>
            <person name="Fulton C."/>
            <person name="Rokhsar D.S."/>
            <person name="Dawson S.C."/>
        </authorList>
    </citation>
    <scope>NUCLEOTIDE SEQUENCE [LARGE SCALE GENOMIC DNA]</scope>
    <source>
        <strain evidence="4 5">NEG-M</strain>
    </source>
</reference>
<sequence>MPPQHHLTDLPPELLRHILEFLIIANPLLARSEKNIKNLCNLELISKQFGENFQNLLENYWKIILFQFINLRLEVKNGREVVNSINVHDHWKKKDEIVEKLKMKSNKRIFGILKEAERRRKDQFSISDPYSKRDVFKLCVSGPGGSGIHSFINRYLNDQFNEQYDYSLDEVFYKNVQFNETELKLEIWENGFRNDYYMFHESKLRGARGYIILFSVNSQEDDYNILQKIFRSIIYIHDDESIPLTICINKIDRLEYDSTLNVEHVKEKIIELLNNFGSCNYEIIETSCKKNINIQTVVERAIEKGYFFEGHSKYSERRILLAKVVKKDTKIFESETACSIS</sequence>
<keyword evidence="5" id="KW-1185">Reference proteome</keyword>
<dbReference type="PANTHER" id="PTHR24070">
    <property type="entry name" value="RAS, DI-RAS, AND RHEB FAMILY MEMBERS OF SMALL GTPASE SUPERFAMILY"/>
    <property type="match status" value="1"/>
</dbReference>
<dbReference type="Gene3D" id="3.40.50.300">
    <property type="entry name" value="P-loop containing nucleotide triphosphate hydrolases"/>
    <property type="match status" value="1"/>
</dbReference>
<evidence type="ECO:0000256" key="2">
    <source>
        <dbReference type="ARBA" id="ARBA00023134"/>
    </source>
</evidence>
<dbReference type="InterPro" id="IPR001810">
    <property type="entry name" value="F-box_dom"/>
</dbReference>
<dbReference type="PROSITE" id="PS51419">
    <property type="entry name" value="RAB"/>
    <property type="match status" value="1"/>
</dbReference>
<keyword evidence="1" id="KW-0547">Nucleotide-binding</keyword>
<dbReference type="GO" id="GO:0005525">
    <property type="term" value="F:GTP binding"/>
    <property type="evidence" value="ECO:0007669"/>
    <property type="project" value="UniProtKB-KW"/>
</dbReference>